<reference evidence="4" key="1">
    <citation type="journal article" date="2014" name="Int. J. Syst. Evol. Microbiol.">
        <title>Complete genome sequence of Corynebacterium casei LMG S-19264T (=DSM 44701T), isolated from a smear-ripened cheese.</title>
        <authorList>
            <consortium name="US DOE Joint Genome Institute (JGI-PGF)"/>
            <person name="Walter F."/>
            <person name="Albersmeier A."/>
            <person name="Kalinowski J."/>
            <person name="Ruckert C."/>
        </authorList>
    </citation>
    <scope>NUCLEOTIDE SEQUENCE</scope>
    <source>
        <strain evidence="4">CGMCC 1.12360</strain>
    </source>
</reference>
<dbReference type="Pfam" id="PF00072">
    <property type="entry name" value="Response_reg"/>
    <property type="match status" value="1"/>
</dbReference>
<evidence type="ECO:0000313" key="5">
    <source>
        <dbReference type="Proteomes" id="UP000602050"/>
    </source>
</evidence>
<dbReference type="Proteomes" id="UP000602050">
    <property type="component" value="Unassembled WGS sequence"/>
</dbReference>
<dbReference type="InterPro" id="IPR011006">
    <property type="entry name" value="CheY-like_superfamily"/>
</dbReference>
<dbReference type="SMART" id="SM00260">
    <property type="entry name" value="CheW"/>
    <property type="match status" value="1"/>
</dbReference>
<dbReference type="EMBL" id="BMEV01000053">
    <property type="protein sequence ID" value="GFZ83526.1"/>
    <property type="molecule type" value="Genomic_DNA"/>
</dbReference>
<evidence type="ECO:0000256" key="1">
    <source>
        <dbReference type="PROSITE-ProRule" id="PRU00169"/>
    </source>
</evidence>
<dbReference type="CDD" id="cd00732">
    <property type="entry name" value="CheW"/>
    <property type="match status" value="1"/>
</dbReference>
<dbReference type="Gene3D" id="2.30.30.40">
    <property type="entry name" value="SH3 Domains"/>
    <property type="match status" value="1"/>
</dbReference>
<dbReference type="RefSeq" id="WP_188392766.1">
    <property type="nucleotide sequence ID" value="NZ_BMEV01000053.1"/>
</dbReference>
<reference evidence="4" key="2">
    <citation type="submission" date="2020-09" db="EMBL/GenBank/DDBJ databases">
        <authorList>
            <person name="Sun Q."/>
            <person name="Zhou Y."/>
        </authorList>
    </citation>
    <scope>NUCLEOTIDE SEQUENCE</scope>
    <source>
        <strain evidence="4">CGMCC 1.12360</strain>
    </source>
</reference>
<dbReference type="AlphaFoldDB" id="A0A8J2TNE7"/>
<evidence type="ECO:0000313" key="4">
    <source>
        <dbReference type="EMBL" id="GFZ83526.1"/>
    </source>
</evidence>
<dbReference type="SUPFAM" id="SSF52172">
    <property type="entry name" value="CheY-like"/>
    <property type="match status" value="1"/>
</dbReference>
<feature type="modified residue" description="4-aspartylphosphate" evidence="1">
    <location>
        <position position="236"/>
    </location>
</feature>
<protein>
    <submittedName>
        <fullName evidence="4">Chemotaxis protein CheV</fullName>
    </submittedName>
</protein>
<proteinExistence type="predicted"/>
<dbReference type="PROSITE" id="PS50110">
    <property type="entry name" value="RESPONSE_REGULATORY"/>
    <property type="match status" value="1"/>
</dbReference>
<dbReference type="Gene3D" id="2.40.50.180">
    <property type="entry name" value="CheA-289, Domain 4"/>
    <property type="match status" value="1"/>
</dbReference>
<dbReference type="Pfam" id="PF01584">
    <property type="entry name" value="CheW"/>
    <property type="match status" value="1"/>
</dbReference>
<evidence type="ECO:0000259" key="2">
    <source>
        <dbReference type="PROSITE" id="PS50110"/>
    </source>
</evidence>
<comment type="caution">
    <text evidence="4">The sequence shown here is derived from an EMBL/GenBank/DDBJ whole genome shotgun (WGS) entry which is preliminary data.</text>
</comment>
<dbReference type="InterPro" id="IPR036061">
    <property type="entry name" value="CheW-like_dom_sf"/>
</dbReference>
<dbReference type="InterPro" id="IPR001789">
    <property type="entry name" value="Sig_transdc_resp-reg_receiver"/>
</dbReference>
<dbReference type="SUPFAM" id="SSF50341">
    <property type="entry name" value="CheW-like"/>
    <property type="match status" value="1"/>
</dbReference>
<gene>
    <name evidence="4" type="primary">cheV</name>
    <name evidence="4" type="ORF">GCM10010978_25150</name>
</gene>
<keyword evidence="1" id="KW-0597">Phosphoprotein</keyword>
<name>A0A8J2TNE7_9BACI</name>
<keyword evidence="5" id="KW-1185">Reference proteome</keyword>
<dbReference type="InterPro" id="IPR024181">
    <property type="entry name" value="Chemotax_regulator_CheV"/>
</dbReference>
<dbReference type="PANTHER" id="PTHR47233:SF3">
    <property type="entry name" value="CHEMOTAXIS PROTEIN CHEV"/>
    <property type="match status" value="1"/>
</dbReference>
<dbReference type="Gene3D" id="3.40.50.2300">
    <property type="match status" value="1"/>
</dbReference>
<dbReference type="PROSITE" id="PS50851">
    <property type="entry name" value="CHEW"/>
    <property type="match status" value="1"/>
</dbReference>
<dbReference type="GO" id="GO:0006935">
    <property type="term" value="P:chemotaxis"/>
    <property type="evidence" value="ECO:0007669"/>
    <property type="project" value="InterPro"/>
</dbReference>
<dbReference type="PANTHER" id="PTHR47233">
    <property type="entry name" value="CHEMOTAXIS PROTEIN CHEV"/>
    <property type="match status" value="1"/>
</dbReference>
<feature type="domain" description="Response regulatory" evidence="2">
    <location>
        <begin position="176"/>
        <end position="303"/>
    </location>
</feature>
<accession>A0A8J2TNE7</accession>
<evidence type="ECO:0000259" key="3">
    <source>
        <dbReference type="PROSITE" id="PS50851"/>
    </source>
</evidence>
<dbReference type="InterPro" id="IPR002545">
    <property type="entry name" value="CheW-lke_dom"/>
</dbReference>
<dbReference type="PIRSF" id="PIRSF002867">
    <property type="entry name" value="CheV"/>
    <property type="match status" value="1"/>
</dbReference>
<feature type="domain" description="CheW-like" evidence="3">
    <location>
        <begin position="16"/>
        <end position="155"/>
    </location>
</feature>
<organism evidence="4 5">
    <name type="scientific">Compostibacillus humi</name>
    <dbReference type="NCBI Taxonomy" id="1245525"/>
    <lineage>
        <taxon>Bacteria</taxon>
        <taxon>Bacillati</taxon>
        <taxon>Bacillota</taxon>
        <taxon>Bacilli</taxon>
        <taxon>Bacillales</taxon>
        <taxon>Bacillaceae</taxon>
        <taxon>Compostibacillus</taxon>
    </lineage>
</organism>
<sequence length="303" mass="34053">MNGNQGNILLESGTNELEIVLFGIGDGTFAINVLKVREIIVPMPITKIPNSHEFVEGVIQLRGEVIPVIDLARVLNIPPSADGENDKFIVSELNEIKIAFRVHNIFQIQRVSWQQIEKPHDLSAGRQPYATGIIKLGDRMSILLDLEKIVVEINPDLGGDVDSLKVLGERERTLKKIVAAEDSAVLRQLLKDTLSEAGYENVAFFQNGQEAWEYLEMIAEDESLDPKEQVQLVLTDIEMPRMDGHHLTYRIKQHDRLKDIPVIIFSSLITEELYHKGESVGATSQVSKPKIVDLVKEIDKHIL</sequence>
<dbReference type="GO" id="GO:0000160">
    <property type="term" value="P:phosphorelay signal transduction system"/>
    <property type="evidence" value="ECO:0007669"/>
    <property type="project" value="InterPro"/>
</dbReference>
<dbReference type="SMART" id="SM00448">
    <property type="entry name" value="REC"/>
    <property type="match status" value="1"/>
</dbReference>